<accession>A0A1Z2LBT7</accession>
<gene>
    <name evidence="3" type="ORF">SMD11_6102</name>
</gene>
<keyword evidence="1" id="KW-0732">Signal</keyword>
<name>A0A1Z2LBT7_9ACTN</name>
<evidence type="ECO:0000256" key="1">
    <source>
        <dbReference type="SAM" id="SignalP"/>
    </source>
</evidence>
<evidence type="ECO:0000259" key="2">
    <source>
        <dbReference type="Pfam" id="PF01471"/>
    </source>
</evidence>
<dbReference type="AlphaFoldDB" id="A0A1Z2LBT7"/>
<dbReference type="KEGG" id="salj:SMD11_6102"/>
<feature type="chain" id="PRO_5012893358" description="Peptidoglycan binding-like domain-containing protein" evidence="1">
    <location>
        <begin position="21"/>
        <end position="104"/>
    </location>
</feature>
<dbReference type="SUPFAM" id="SSF47090">
    <property type="entry name" value="PGBD-like"/>
    <property type="match status" value="1"/>
</dbReference>
<evidence type="ECO:0000313" key="4">
    <source>
        <dbReference type="Proteomes" id="UP000195755"/>
    </source>
</evidence>
<organism evidence="3 4">
    <name type="scientific">Streptomyces albireticuli</name>
    <dbReference type="NCBI Taxonomy" id="1940"/>
    <lineage>
        <taxon>Bacteria</taxon>
        <taxon>Bacillati</taxon>
        <taxon>Actinomycetota</taxon>
        <taxon>Actinomycetes</taxon>
        <taxon>Kitasatosporales</taxon>
        <taxon>Streptomycetaceae</taxon>
        <taxon>Streptomyces</taxon>
    </lineage>
</organism>
<dbReference type="EMBL" id="CP021744">
    <property type="protein sequence ID" value="ARZ71678.1"/>
    <property type="molecule type" value="Genomic_DNA"/>
</dbReference>
<dbReference type="Gene3D" id="1.10.101.10">
    <property type="entry name" value="PGBD-like superfamily/PGBD"/>
    <property type="match status" value="1"/>
</dbReference>
<protein>
    <recommendedName>
        <fullName evidence="2">Peptidoglycan binding-like domain-containing protein</fullName>
    </recommendedName>
</protein>
<feature type="signal peptide" evidence="1">
    <location>
        <begin position="1"/>
        <end position="20"/>
    </location>
</feature>
<sequence length="104" mass="10928">MAAVLAATALTVTATTTASATPAPVAEWRLCMFLGGHPSVQKGSGGEAVRHLQCILNEVYRFQNVTVNGVFEEVTEASVKTLQRQFGLTGTGVVDAATWTALHP</sequence>
<dbReference type="InterPro" id="IPR036366">
    <property type="entry name" value="PGBDSf"/>
</dbReference>
<dbReference type="InterPro" id="IPR002477">
    <property type="entry name" value="Peptidoglycan-bd-like"/>
</dbReference>
<dbReference type="Proteomes" id="UP000195755">
    <property type="component" value="Chromosome"/>
</dbReference>
<proteinExistence type="predicted"/>
<evidence type="ECO:0000313" key="3">
    <source>
        <dbReference type="EMBL" id="ARZ71678.1"/>
    </source>
</evidence>
<feature type="domain" description="Peptidoglycan binding-like" evidence="2">
    <location>
        <begin position="46"/>
        <end position="102"/>
    </location>
</feature>
<reference evidence="3 4" key="1">
    <citation type="submission" date="2017-06" db="EMBL/GenBank/DDBJ databases">
        <title>Streptomyces albireticuli Genome sequencing and assembly.</title>
        <authorList>
            <person name="Wang Y."/>
            <person name="Du B."/>
            <person name="Ding Y."/>
            <person name="Liu H."/>
            <person name="Hou Q."/>
            <person name="Liu K."/>
            <person name="Yao L."/>
            <person name="Wang C."/>
        </authorList>
    </citation>
    <scope>NUCLEOTIDE SEQUENCE [LARGE SCALE GENOMIC DNA]</scope>
    <source>
        <strain evidence="3 4">MDJK11</strain>
    </source>
</reference>
<dbReference type="InterPro" id="IPR036365">
    <property type="entry name" value="PGBD-like_sf"/>
</dbReference>
<dbReference type="Pfam" id="PF01471">
    <property type="entry name" value="PG_binding_1"/>
    <property type="match status" value="1"/>
</dbReference>